<evidence type="ECO:0000256" key="2">
    <source>
        <dbReference type="SAM" id="Phobius"/>
    </source>
</evidence>
<feature type="transmembrane region" description="Helical" evidence="2">
    <location>
        <begin position="35"/>
        <end position="56"/>
    </location>
</feature>
<dbReference type="Proteomes" id="UP001215598">
    <property type="component" value="Unassembled WGS sequence"/>
</dbReference>
<evidence type="ECO:0000313" key="4">
    <source>
        <dbReference type="Proteomes" id="UP001215598"/>
    </source>
</evidence>
<feature type="transmembrane region" description="Helical" evidence="2">
    <location>
        <begin position="63"/>
        <end position="81"/>
    </location>
</feature>
<reference evidence="3" key="1">
    <citation type="submission" date="2023-03" db="EMBL/GenBank/DDBJ databases">
        <title>Massive genome expansion in bonnet fungi (Mycena s.s.) driven by repeated elements and novel gene families across ecological guilds.</title>
        <authorList>
            <consortium name="Lawrence Berkeley National Laboratory"/>
            <person name="Harder C.B."/>
            <person name="Miyauchi S."/>
            <person name="Viragh M."/>
            <person name="Kuo A."/>
            <person name="Thoen E."/>
            <person name="Andreopoulos B."/>
            <person name="Lu D."/>
            <person name="Skrede I."/>
            <person name="Drula E."/>
            <person name="Henrissat B."/>
            <person name="Morin E."/>
            <person name="Kohler A."/>
            <person name="Barry K."/>
            <person name="LaButti K."/>
            <person name="Morin E."/>
            <person name="Salamov A."/>
            <person name="Lipzen A."/>
            <person name="Mereny Z."/>
            <person name="Hegedus B."/>
            <person name="Baldrian P."/>
            <person name="Stursova M."/>
            <person name="Weitz H."/>
            <person name="Taylor A."/>
            <person name="Grigoriev I.V."/>
            <person name="Nagy L.G."/>
            <person name="Martin F."/>
            <person name="Kauserud H."/>
        </authorList>
    </citation>
    <scope>NUCLEOTIDE SEQUENCE</scope>
    <source>
        <strain evidence="3">CBHHK182m</strain>
    </source>
</reference>
<keyword evidence="2" id="KW-0472">Membrane</keyword>
<keyword evidence="2" id="KW-1133">Transmembrane helix</keyword>
<name>A0AAD7JVU9_9AGAR</name>
<protein>
    <submittedName>
        <fullName evidence="3">Uncharacterized protein</fullName>
    </submittedName>
</protein>
<feature type="compositionally biased region" description="Polar residues" evidence="1">
    <location>
        <begin position="106"/>
        <end position="115"/>
    </location>
</feature>
<feature type="region of interest" description="Disordered" evidence="1">
    <location>
        <begin position="85"/>
        <end position="115"/>
    </location>
</feature>
<accession>A0AAD7JVU9</accession>
<comment type="caution">
    <text evidence="3">The sequence shown here is derived from an EMBL/GenBank/DDBJ whole genome shotgun (WGS) entry which is preliminary data.</text>
</comment>
<evidence type="ECO:0000256" key="1">
    <source>
        <dbReference type="SAM" id="MobiDB-lite"/>
    </source>
</evidence>
<keyword evidence="2" id="KW-0812">Transmembrane</keyword>
<keyword evidence="4" id="KW-1185">Reference proteome</keyword>
<dbReference type="AlphaFoldDB" id="A0AAD7JVU9"/>
<dbReference type="EMBL" id="JARKIB010000015">
    <property type="protein sequence ID" value="KAJ7771597.1"/>
    <property type="molecule type" value="Genomic_DNA"/>
</dbReference>
<sequence length="115" mass="12746">MRLAVHVCRAVIMLAACISAHTGYLKYEEWNLKVYLPAGVLFALLEIPAAKGGMIFTTSEPSLLLRVANFVFVLHIFRYIVERMGGSFDDPRPRSEVTSEVEPDTKVTSASTSLL</sequence>
<gene>
    <name evidence="3" type="ORF">B0H16DRAFT_1514027</name>
</gene>
<evidence type="ECO:0000313" key="3">
    <source>
        <dbReference type="EMBL" id="KAJ7771597.1"/>
    </source>
</evidence>
<organism evidence="3 4">
    <name type="scientific">Mycena metata</name>
    <dbReference type="NCBI Taxonomy" id="1033252"/>
    <lineage>
        <taxon>Eukaryota</taxon>
        <taxon>Fungi</taxon>
        <taxon>Dikarya</taxon>
        <taxon>Basidiomycota</taxon>
        <taxon>Agaricomycotina</taxon>
        <taxon>Agaricomycetes</taxon>
        <taxon>Agaricomycetidae</taxon>
        <taxon>Agaricales</taxon>
        <taxon>Marasmiineae</taxon>
        <taxon>Mycenaceae</taxon>
        <taxon>Mycena</taxon>
    </lineage>
</organism>
<proteinExistence type="predicted"/>